<evidence type="ECO:0000313" key="1">
    <source>
        <dbReference type="EMBL" id="CAJ2512143.1"/>
    </source>
</evidence>
<organism evidence="1 2">
    <name type="scientific">Anthostomella pinea</name>
    <dbReference type="NCBI Taxonomy" id="933095"/>
    <lineage>
        <taxon>Eukaryota</taxon>
        <taxon>Fungi</taxon>
        <taxon>Dikarya</taxon>
        <taxon>Ascomycota</taxon>
        <taxon>Pezizomycotina</taxon>
        <taxon>Sordariomycetes</taxon>
        <taxon>Xylariomycetidae</taxon>
        <taxon>Xylariales</taxon>
        <taxon>Xylariaceae</taxon>
        <taxon>Anthostomella</taxon>
    </lineage>
</organism>
<dbReference type="AlphaFoldDB" id="A0AAI8VW49"/>
<comment type="caution">
    <text evidence="1">The sequence shown here is derived from an EMBL/GenBank/DDBJ whole genome shotgun (WGS) entry which is preliminary data.</text>
</comment>
<proteinExistence type="predicted"/>
<keyword evidence="2" id="KW-1185">Reference proteome</keyword>
<dbReference type="EMBL" id="CAUWAG010000019">
    <property type="protein sequence ID" value="CAJ2512143.1"/>
    <property type="molecule type" value="Genomic_DNA"/>
</dbReference>
<protein>
    <submittedName>
        <fullName evidence="1">Uu.00g051580.m01.CDS01</fullName>
    </submittedName>
</protein>
<sequence>MPSENKFNPMATLGRLVGSVRRRRANTIAIQQAETEAYIAHIADLRQRAANAEHLRETELRELARQDNVYLDPTRREERFGNDSDKLADGLVARIWKIGDTWWFLSVDGKPVSSDDRLGRRQTVLQWHHVRVPTGPWEAAYPYLALCTSRPRVLPQGAPQGAVRRFTK</sequence>
<dbReference type="Proteomes" id="UP001295740">
    <property type="component" value="Unassembled WGS sequence"/>
</dbReference>
<accession>A0AAI8VW49</accession>
<gene>
    <name evidence="1" type="ORF">KHLLAP_LOCUS12611</name>
</gene>
<name>A0AAI8VW49_9PEZI</name>
<evidence type="ECO:0000313" key="2">
    <source>
        <dbReference type="Proteomes" id="UP001295740"/>
    </source>
</evidence>
<reference evidence="1" key="1">
    <citation type="submission" date="2023-10" db="EMBL/GenBank/DDBJ databases">
        <authorList>
            <person name="Hackl T."/>
        </authorList>
    </citation>
    <scope>NUCLEOTIDE SEQUENCE</scope>
</reference>